<keyword evidence="2" id="KW-1185">Reference proteome</keyword>
<proteinExistence type="predicted"/>
<dbReference type="OrthoDB" id="7041787at2"/>
<evidence type="ECO:0000313" key="1">
    <source>
        <dbReference type="EMBL" id="SDS14346.1"/>
    </source>
</evidence>
<gene>
    <name evidence="1" type="ORF">SAMN05216221_1166</name>
</gene>
<evidence type="ECO:0000313" key="2">
    <source>
        <dbReference type="Proteomes" id="UP000243359"/>
    </source>
</evidence>
<name>A0A1H1PT99_9PSED</name>
<protein>
    <submittedName>
        <fullName evidence="1">Uncharacterized protein</fullName>
    </submittedName>
</protein>
<dbReference type="RefSeq" id="WP_090348038.1">
    <property type="nucleotide sequence ID" value="NZ_LT629751.1"/>
</dbReference>
<organism evidence="1 2">
    <name type="scientific">Pseudomonas oryzae</name>
    <dbReference type="NCBI Taxonomy" id="1392877"/>
    <lineage>
        <taxon>Bacteria</taxon>
        <taxon>Pseudomonadati</taxon>
        <taxon>Pseudomonadota</taxon>
        <taxon>Gammaproteobacteria</taxon>
        <taxon>Pseudomonadales</taxon>
        <taxon>Pseudomonadaceae</taxon>
        <taxon>Pseudomonas</taxon>
    </lineage>
</organism>
<dbReference type="EMBL" id="LT629751">
    <property type="protein sequence ID" value="SDS14346.1"/>
    <property type="molecule type" value="Genomic_DNA"/>
</dbReference>
<dbReference type="AlphaFoldDB" id="A0A1H1PT99"/>
<reference evidence="2" key="1">
    <citation type="submission" date="2016-10" db="EMBL/GenBank/DDBJ databases">
        <authorList>
            <person name="Varghese N."/>
            <person name="Submissions S."/>
        </authorList>
    </citation>
    <scope>NUCLEOTIDE SEQUENCE [LARGE SCALE GENOMIC DNA]</scope>
    <source>
        <strain evidence="2">KCTC 32247</strain>
    </source>
</reference>
<dbReference type="Proteomes" id="UP000243359">
    <property type="component" value="Chromosome I"/>
</dbReference>
<accession>A0A1H1PT99</accession>
<sequence>MFLSILGLALSTRKASPYDLNDFLFSAEELQRKYERQSSQSEHPHFSRTRWLDEVNFNNCELGYWLWVFEQVQADDDTWLLRH</sequence>